<evidence type="ECO:0000256" key="2">
    <source>
        <dbReference type="ARBA" id="ARBA00022485"/>
    </source>
</evidence>
<dbReference type="GO" id="GO:0016491">
    <property type="term" value="F:oxidoreductase activity"/>
    <property type="evidence" value="ECO:0007669"/>
    <property type="project" value="UniProtKB-KW"/>
</dbReference>
<dbReference type="InterPro" id="IPR023885">
    <property type="entry name" value="4Fe4S-binding_SPASM_dom"/>
</dbReference>
<keyword evidence="6" id="KW-0408">Iron</keyword>
<comment type="cofactor">
    <cofactor evidence="1">
        <name>[4Fe-4S] cluster</name>
        <dbReference type="ChEBI" id="CHEBI:49883"/>
    </cofactor>
</comment>
<dbReference type="PANTHER" id="PTHR11228">
    <property type="entry name" value="RADICAL SAM DOMAIN PROTEIN"/>
    <property type="match status" value="1"/>
</dbReference>
<organism evidence="10">
    <name type="scientific">freshwater metagenome</name>
    <dbReference type="NCBI Taxonomy" id="449393"/>
    <lineage>
        <taxon>unclassified sequences</taxon>
        <taxon>metagenomes</taxon>
        <taxon>ecological metagenomes</taxon>
    </lineage>
</organism>
<accession>A0A6J6YBH5</accession>
<reference evidence="10" key="1">
    <citation type="submission" date="2020-05" db="EMBL/GenBank/DDBJ databases">
        <authorList>
            <person name="Chiriac C."/>
            <person name="Salcher M."/>
            <person name="Ghai R."/>
            <person name="Kavagutti S V."/>
        </authorList>
    </citation>
    <scope>NUCLEOTIDE SEQUENCE</scope>
</reference>
<dbReference type="InterPro" id="IPR058240">
    <property type="entry name" value="rSAM_sf"/>
</dbReference>
<dbReference type="CDD" id="cd01335">
    <property type="entry name" value="Radical_SAM"/>
    <property type="match status" value="1"/>
</dbReference>
<dbReference type="GO" id="GO:0051539">
    <property type="term" value="F:4 iron, 4 sulfur cluster binding"/>
    <property type="evidence" value="ECO:0007669"/>
    <property type="project" value="UniProtKB-KW"/>
</dbReference>
<evidence type="ECO:0000259" key="8">
    <source>
        <dbReference type="Pfam" id="PF04055"/>
    </source>
</evidence>
<proteinExistence type="predicted"/>
<dbReference type="InterPro" id="IPR050377">
    <property type="entry name" value="Radical_SAM_PqqE_MftC-like"/>
</dbReference>
<name>A0A6J6YBH5_9ZZZZ</name>
<keyword evidence="3" id="KW-0949">S-adenosyl-L-methionine</keyword>
<dbReference type="InterPro" id="IPR000385">
    <property type="entry name" value="MoaA_NifB_PqqE_Fe-S-bd_CS"/>
</dbReference>
<evidence type="ECO:0000259" key="9">
    <source>
        <dbReference type="Pfam" id="PF13186"/>
    </source>
</evidence>
<sequence length="478" mass="53445">MIKSACYAPHSALYFRPDGLVHACCVTGFSIGTVFGPERESLREIWDGVALAAQRQALEADAFDLGCQECEFVAESGGREATVAYHFDRFESGSPHEFPKMLDLALSSRCNLQCVMCNGGLSSAIRTQREGLPPLPDCYDDRFFEELDEFLPHLERLQFKGGEPFLARENQRIWDRLIELGLTPEVTVTTNGTLFNDRVAHYVRELRMHPNISVDGMEAGTIEAIRVGVDAQRLWHNIDRFQELAEEAGNGMTLSFCLMPMNWREVLPFLAEADRRQLNCNVIFVNQPQQYDLLRLPREELTEALAELSSVEMNLTGDAPRNCHAEVLERIQSHLENPVDLVVSSVLMTSRPIDQEAQAELRAMLVEEFACEPMLVQAEDGIVCSIEVPEWASWLGSADFVGGQLDLLDKLIEQRCGPVTNKWLVSPMHGVVVLAIEVTTGTGIRQLRVYRLVDAESGRQRVYVVDAARIGNAASSDT</sequence>
<dbReference type="SUPFAM" id="SSF102114">
    <property type="entry name" value="Radical SAM enzymes"/>
    <property type="match status" value="1"/>
</dbReference>
<dbReference type="Pfam" id="PF13186">
    <property type="entry name" value="SPASM"/>
    <property type="match status" value="1"/>
</dbReference>
<dbReference type="CDD" id="cd21109">
    <property type="entry name" value="SPASM"/>
    <property type="match status" value="1"/>
</dbReference>
<keyword evidence="2" id="KW-0004">4Fe-4S</keyword>
<evidence type="ECO:0000256" key="7">
    <source>
        <dbReference type="ARBA" id="ARBA00023014"/>
    </source>
</evidence>
<dbReference type="SFLD" id="SFLDG01067">
    <property type="entry name" value="SPASM/twitch_domain_containing"/>
    <property type="match status" value="1"/>
</dbReference>
<dbReference type="PROSITE" id="PS01305">
    <property type="entry name" value="MOAA_NIFB_PQQE"/>
    <property type="match status" value="1"/>
</dbReference>
<evidence type="ECO:0000256" key="5">
    <source>
        <dbReference type="ARBA" id="ARBA00023002"/>
    </source>
</evidence>
<protein>
    <submittedName>
        <fullName evidence="10">Unannotated protein</fullName>
    </submittedName>
</protein>
<dbReference type="GO" id="GO:0046872">
    <property type="term" value="F:metal ion binding"/>
    <property type="evidence" value="ECO:0007669"/>
    <property type="project" value="UniProtKB-KW"/>
</dbReference>
<gene>
    <name evidence="10" type="ORF">UFOPK3046_00814</name>
</gene>
<evidence type="ECO:0000256" key="1">
    <source>
        <dbReference type="ARBA" id="ARBA00001966"/>
    </source>
</evidence>
<dbReference type="EMBL" id="CAFAAQ010000058">
    <property type="protein sequence ID" value="CAB4805414.1"/>
    <property type="molecule type" value="Genomic_DNA"/>
</dbReference>
<feature type="domain" description="Radical SAM core" evidence="8">
    <location>
        <begin position="107"/>
        <end position="246"/>
    </location>
</feature>
<dbReference type="Gene3D" id="3.20.20.70">
    <property type="entry name" value="Aldolase class I"/>
    <property type="match status" value="2"/>
</dbReference>
<evidence type="ECO:0000256" key="3">
    <source>
        <dbReference type="ARBA" id="ARBA00022691"/>
    </source>
</evidence>
<keyword evidence="5" id="KW-0560">Oxidoreductase</keyword>
<evidence type="ECO:0000313" key="10">
    <source>
        <dbReference type="EMBL" id="CAB4805414.1"/>
    </source>
</evidence>
<dbReference type="Pfam" id="PF04055">
    <property type="entry name" value="Radical_SAM"/>
    <property type="match status" value="1"/>
</dbReference>
<evidence type="ECO:0000256" key="6">
    <source>
        <dbReference type="ARBA" id="ARBA00023004"/>
    </source>
</evidence>
<feature type="domain" description="4Fe4S-binding SPASM" evidence="9">
    <location>
        <begin position="6"/>
        <end position="70"/>
    </location>
</feature>
<dbReference type="InterPro" id="IPR013785">
    <property type="entry name" value="Aldolase_TIM"/>
</dbReference>
<dbReference type="PANTHER" id="PTHR11228:SF7">
    <property type="entry name" value="PQQA PEPTIDE CYCLASE"/>
    <property type="match status" value="1"/>
</dbReference>
<dbReference type="SFLD" id="SFLDS00029">
    <property type="entry name" value="Radical_SAM"/>
    <property type="match status" value="1"/>
</dbReference>
<keyword evidence="7" id="KW-0411">Iron-sulfur</keyword>
<keyword evidence="4" id="KW-0479">Metal-binding</keyword>
<dbReference type="InterPro" id="IPR007197">
    <property type="entry name" value="rSAM"/>
</dbReference>
<dbReference type="AlphaFoldDB" id="A0A6J6YBH5"/>
<evidence type="ECO:0000256" key="4">
    <source>
        <dbReference type="ARBA" id="ARBA00022723"/>
    </source>
</evidence>